<keyword evidence="2" id="KW-1185">Reference proteome</keyword>
<reference evidence="1 2" key="1">
    <citation type="submission" date="2017-08" db="EMBL/GenBank/DDBJ databases">
        <title>Draft genome sequence of filamentous cyanobacterium Calothrix elsteri CCALA 953.</title>
        <authorList>
            <person name="Gagunashvili A.N."/>
            <person name="Elster J."/>
            <person name="Andresson O.S."/>
        </authorList>
    </citation>
    <scope>NUCLEOTIDE SEQUENCE [LARGE SCALE GENOMIC DNA]</scope>
    <source>
        <strain evidence="1 2">CCALA 953</strain>
    </source>
</reference>
<evidence type="ECO:0000313" key="1">
    <source>
        <dbReference type="EMBL" id="PAX53195.1"/>
    </source>
</evidence>
<evidence type="ECO:0000313" key="2">
    <source>
        <dbReference type="Proteomes" id="UP000218238"/>
    </source>
</evidence>
<organism evidence="1 2">
    <name type="scientific">Brunnivagina elsteri CCALA 953</name>
    <dbReference type="NCBI Taxonomy" id="987040"/>
    <lineage>
        <taxon>Bacteria</taxon>
        <taxon>Bacillati</taxon>
        <taxon>Cyanobacteriota</taxon>
        <taxon>Cyanophyceae</taxon>
        <taxon>Nostocales</taxon>
        <taxon>Calotrichaceae</taxon>
        <taxon>Brunnivagina</taxon>
    </lineage>
</organism>
<dbReference type="Proteomes" id="UP000218238">
    <property type="component" value="Unassembled WGS sequence"/>
</dbReference>
<dbReference type="RefSeq" id="WP_095722512.1">
    <property type="nucleotide sequence ID" value="NZ_NTFS01000162.1"/>
</dbReference>
<protein>
    <submittedName>
        <fullName evidence="1">Uncharacterized protein</fullName>
    </submittedName>
</protein>
<dbReference type="EMBL" id="NTFS01000162">
    <property type="protein sequence ID" value="PAX53195.1"/>
    <property type="molecule type" value="Genomic_DNA"/>
</dbReference>
<comment type="caution">
    <text evidence="1">The sequence shown here is derived from an EMBL/GenBank/DDBJ whole genome shotgun (WGS) entry which is preliminary data.</text>
</comment>
<dbReference type="AlphaFoldDB" id="A0A2A2THT7"/>
<sequence length="140" mass="15994">MENWQKDFWEMVQTLTDETERFFVGMTEMVDTFFDFTEEVSEQVQDALYANVAEVDQYLQDITEPLLNEVYWELDDLPVDGLDPAFPYSVDATSEKNPACVGCKHYHGYAYGGNLLVCGMHPTGCEDATCPDWQAGESYE</sequence>
<dbReference type="OrthoDB" id="511993at2"/>
<gene>
    <name evidence="1" type="ORF">CK510_15260</name>
</gene>
<accession>A0A2A2THT7</accession>
<proteinExistence type="predicted"/>
<name>A0A2A2THT7_9CYAN</name>